<evidence type="ECO:0000256" key="2">
    <source>
        <dbReference type="ARBA" id="ARBA00013184"/>
    </source>
</evidence>
<evidence type="ECO:0000256" key="8">
    <source>
        <dbReference type="ARBA" id="ARBA00023015"/>
    </source>
</evidence>
<dbReference type="SUPFAM" id="SSF57933">
    <property type="entry name" value="TAZ domain"/>
    <property type="match status" value="1"/>
</dbReference>
<dbReference type="GO" id="GO:0005667">
    <property type="term" value="C:transcription regulator complex"/>
    <property type="evidence" value="ECO:0007669"/>
    <property type="project" value="TreeGrafter"/>
</dbReference>
<dbReference type="GO" id="GO:0045944">
    <property type="term" value="P:positive regulation of transcription by RNA polymerase II"/>
    <property type="evidence" value="ECO:0007669"/>
    <property type="project" value="TreeGrafter"/>
</dbReference>
<keyword evidence="3" id="KW-0808">Transferase</keyword>
<keyword evidence="7" id="KW-0156">Chromatin regulator</keyword>
<evidence type="ECO:0000256" key="1">
    <source>
        <dbReference type="ARBA" id="ARBA00004123"/>
    </source>
</evidence>
<dbReference type="InterPro" id="IPR035898">
    <property type="entry name" value="TAZ_dom_sf"/>
</dbReference>
<evidence type="ECO:0000256" key="12">
    <source>
        <dbReference type="PROSITE-ProRule" id="PRU00203"/>
    </source>
</evidence>
<keyword evidence="9" id="KW-0804">Transcription</keyword>
<evidence type="ECO:0000256" key="4">
    <source>
        <dbReference type="ARBA" id="ARBA00022723"/>
    </source>
</evidence>
<proteinExistence type="predicted"/>
<feature type="zinc finger region" description="TAZ-type" evidence="12">
    <location>
        <begin position="1"/>
        <end position="85"/>
    </location>
</feature>
<dbReference type="Proteomes" id="UP001432322">
    <property type="component" value="Unassembled WGS sequence"/>
</dbReference>
<keyword evidence="8" id="KW-0805">Transcription regulation</keyword>
<name>A0AAV5WIZ9_9BILA</name>
<sequence length="86" mass="9784">AEQTKMIQQHLVLLLHAHKCMQIQVEAPLVPCSVPHCATLKDVLEHMTVCNDGRECTYAHCASSRQILYHWKNCQSDRCRACAPLK</sequence>
<comment type="subcellular location">
    <subcellularLocation>
        <location evidence="1">Nucleus</location>
    </subcellularLocation>
</comment>
<feature type="non-terminal residue" evidence="14">
    <location>
        <position position="1"/>
    </location>
</feature>
<dbReference type="PANTHER" id="PTHR13808">
    <property type="entry name" value="CBP/P300-RELATED"/>
    <property type="match status" value="1"/>
</dbReference>
<evidence type="ECO:0000256" key="5">
    <source>
        <dbReference type="ARBA" id="ARBA00022771"/>
    </source>
</evidence>
<dbReference type="GO" id="GO:0008270">
    <property type="term" value="F:zinc ion binding"/>
    <property type="evidence" value="ECO:0007669"/>
    <property type="project" value="UniProtKB-KW"/>
</dbReference>
<organism evidence="14 15">
    <name type="scientific">Pristionchus fissidentatus</name>
    <dbReference type="NCBI Taxonomy" id="1538716"/>
    <lineage>
        <taxon>Eukaryota</taxon>
        <taxon>Metazoa</taxon>
        <taxon>Ecdysozoa</taxon>
        <taxon>Nematoda</taxon>
        <taxon>Chromadorea</taxon>
        <taxon>Rhabditida</taxon>
        <taxon>Rhabditina</taxon>
        <taxon>Diplogasteromorpha</taxon>
        <taxon>Diplogasteroidea</taxon>
        <taxon>Neodiplogasteridae</taxon>
        <taxon>Pristionchus</taxon>
    </lineage>
</organism>
<evidence type="ECO:0000256" key="10">
    <source>
        <dbReference type="ARBA" id="ARBA00023242"/>
    </source>
</evidence>
<evidence type="ECO:0000256" key="3">
    <source>
        <dbReference type="ARBA" id="ARBA00022679"/>
    </source>
</evidence>
<evidence type="ECO:0000313" key="14">
    <source>
        <dbReference type="EMBL" id="GMT30891.1"/>
    </source>
</evidence>
<reference evidence="14" key="1">
    <citation type="submission" date="2023-10" db="EMBL/GenBank/DDBJ databases">
        <title>Genome assembly of Pristionchus species.</title>
        <authorList>
            <person name="Yoshida K."/>
            <person name="Sommer R.J."/>
        </authorList>
    </citation>
    <scope>NUCLEOTIDE SEQUENCE</scope>
    <source>
        <strain evidence="14">RS5133</strain>
    </source>
</reference>
<keyword evidence="15" id="KW-1185">Reference proteome</keyword>
<evidence type="ECO:0000256" key="11">
    <source>
        <dbReference type="ARBA" id="ARBA00048017"/>
    </source>
</evidence>
<dbReference type="Pfam" id="PF02135">
    <property type="entry name" value="zf-TAZ"/>
    <property type="match status" value="1"/>
</dbReference>
<dbReference type="PANTHER" id="PTHR13808:SF1">
    <property type="entry name" value="HISTONE ACETYLTRANSFERASE"/>
    <property type="match status" value="1"/>
</dbReference>
<dbReference type="GO" id="GO:0003713">
    <property type="term" value="F:transcription coactivator activity"/>
    <property type="evidence" value="ECO:0007669"/>
    <property type="project" value="TreeGrafter"/>
</dbReference>
<comment type="caution">
    <text evidence="14">The sequence shown here is derived from an EMBL/GenBank/DDBJ whole genome shotgun (WGS) entry which is preliminary data.</text>
</comment>
<gene>
    <name evidence="14" type="ORF">PFISCL1PPCAC_22188</name>
</gene>
<dbReference type="AlphaFoldDB" id="A0AAV5WIZ9"/>
<evidence type="ECO:0000256" key="7">
    <source>
        <dbReference type="ARBA" id="ARBA00022853"/>
    </source>
</evidence>
<dbReference type="GO" id="GO:0000123">
    <property type="term" value="C:histone acetyltransferase complex"/>
    <property type="evidence" value="ECO:0007669"/>
    <property type="project" value="TreeGrafter"/>
</dbReference>
<keyword evidence="6 12" id="KW-0862">Zinc</keyword>
<keyword evidence="5 12" id="KW-0863">Zinc-finger</keyword>
<evidence type="ECO:0000256" key="9">
    <source>
        <dbReference type="ARBA" id="ARBA00023163"/>
    </source>
</evidence>
<keyword evidence="10" id="KW-0539">Nucleus</keyword>
<dbReference type="EMBL" id="BTSY01000005">
    <property type="protein sequence ID" value="GMT30891.1"/>
    <property type="molecule type" value="Genomic_DNA"/>
</dbReference>
<dbReference type="EC" id="2.3.1.48" evidence="2"/>
<protein>
    <recommendedName>
        <fullName evidence="2">histone acetyltransferase</fullName>
        <ecNumber evidence="2">2.3.1.48</ecNumber>
    </recommendedName>
</protein>
<comment type="catalytic activity">
    <reaction evidence="11">
        <text>L-lysyl-[protein] + acetyl-CoA = N(6)-acetyl-L-lysyl-[protein] + CoA + H(+)</text>
        <dbReference type="Rhea" id="RHEA:45948"/>
        <dbReference type="Rhea" id="RHEA-COMP:9752"/>
        <dbReference type="Rhea" id="RHEA-COMP:10731"/>
        <dbReference type="ChEBI" id="CHEBI:15378"/>
        <dbReference type="ChEBI" id="CHEBI:29969"/>
        <dbReference type="ChEBI" id="CHEBI:57287"/>
        <dbReference type="ChEBI" id="CHEBI:57288"/>
        <dbReference type="ChEBI" id="CHEBI:61930"/>
        <dbReference type="EC" id="2.3.1.48"/>
    </reaction>
</comment>
<accession>A0AAV5WIZ9</accession>
<evidence type="ECO:0000313" key="15">
    <source>
        <dbReference type="Proteomes" id="UP001432322"/>
    </source>
</evidence>
<keyword evidence="4 12" id="KW-0479">Metal-binding</keyword>
<dbReference type="InterPro" id="IPR000197">
    <property type="entry name" value="Znf_TAZ"/>
</dbReference>
<dbReference type="InterPro" id="IPR013178">
    <property type="entry name" value="Histone_AcTrfase_Rtt109/CBP"/>
</dbReference>
<dbReference type="GO" id="GO:0005634">
    <property type="term" value="C:nucleus"/>
    <property type="evidence" value="ECO:0007669"/>
    <property type="project" value="UniProtKB-SubCell"/>
</dbReference>
<dbReference type="GO" id="GO:0004402">
    <property type="term" value="F:histone acetyltransferase activity"/>
    <property type="evidence" value="ECO:0007669"/>
    <property type="project" value="InterPro"/>
</dbReference>
<dbReference type="Gene3D" id="1.20.1020.10">
    <property type="entry name" value="TAZ domain"/>
    <property type="match status" value="1"/>
</dbReference>
<evidence type="ECO:0000259" key="13">
    <source>
        <dbReference type="PROSITE" id="PS50134"/>
    </source>
</evidence>
<feature type="domain" description="TAZ-type" evidence="13">
    <location>
        <begin position="1"/>
        <end position="85"/>
    </location>
</feature>
<feature type="non-terminal residue" evidence="14">
    <location>
        <position position="86"/>
    </location>
</feature>
<evidence type="ECO:0000256" key="6">
    <source>
        <dbReference type="ARBA" id="ARBA00022833"/>
    </source>
</evidence>
<dbReference type="PROSITE" id="PS50134">
    <property type="entry name" value="ZF_TAZ"/>
    <property type="match status" value="1"/>
</dbReference>
<dbReference type="SMART" id="SM00551">
    <property type="entry name" value="ZnF_TAZ"/>
    <property type="match status" value="1"/>
</dbReference>
<dbReference type="GO" id="GO:0031490">
    <property type="term" value="F:chromatin DNA binding"/>
    <property type="evidence" value="ECO:0007669"/>
    <property type="project" value="TreeGrafter"/>
</dbReference>